<feature type="binding site" evidence="12">
    <location>
        <position position="85"/>
    </location>
    <ligand>
        <name>CoA</name>
        <dbReference type="ChEBI" id="CHEBI:57287"/>
    </ligand>
</feature>
<accession>A0A9W8LLI3</accession>
<keyword evidence="6 11" id="KW-0520">NAD</keyword>
<evidence type="ECO:0000256" key="7">
    <source>
        <dbReference type="ARBA" id="ARBA00023098"/>
    </source>
</evidence>
<comment type="catalytic activity">
    <reaction evidence="9">
        <text>a (3S)-3-hydroxyacyl-CoA + NAD(+) = a 3-oxoacyl-CoA + NADH + H(+)</text>
        <dbReference type="Rhea" id="RHEA:22432"/>
        <dbReference type="ChEBI" id="CHEBI:15378"/>
        <dbReference type="ChEBI" id="CHEBI:57318"/>
        <dbReference type="ChEBI" id="CHEBI:57540"/>
        <dbReference type="ChEBI" id="CHEBI:57945"/>
        <dbReference type="ChEBI" id="CHEBI:90726"/>
        <dbReference type="EC" id="1.1.1.35"/>
    </reaction>
</comment>
<dbReference type="OrthoDB" id="5958943at2759"/>
<dbReference type="Pfam" id="PF00725">
    <property type="entry name" value="3HCDH"/>
    <property type="match status" value="1"/>
</dbReference>
<evidence type="ECO:0000256" key="9">
    <source>
        <dbReference type="ARBA" id="ARBA00049556"/>
    </source>
</evidence>
<dbReference type="PIRSF" id="PIRSF000105">
    <property type="entry name" value="HCDH"/>
    <property type="match status" value="1"/>
</dbReference>
<dbReference type="GO" id="GO:0003857">
    <property type="term" value="F:(3S)-3-hydroxyacyl-CoA dehydrogenase (NAD+) activity"/>
    <property type="evidence" value="ECO:0007669"/>
    <property type="project" value="UniProtKB-EC"/>
</dbReference>
<comment type="subcellular location">
    <subcellularLocation>
        <location evidence="1">Mitochondrion matrix</location>
    </subcellularLocation>
</comment>
<evidence type="ECO:0000256" key="3">
    <source>
        <dbReference type="ARBA" id="ARBA00009463"/>
    </source>
</evidence>
<feature type="domain" description="3-hydroxyacyl-CoA dehydrogenase NAD binding" evidence="14">
    <location>
        <begin position="34"/>
        <end position="216"/>
    </location>
</feature>
<evidence type="ECO:0000256" key="8">
    <source>
        <dbReference type="ARBA" id="ARBA00023128"/>
    </source>
</evidence>
<organism evidence="15 16">
    <name type="scientific">Coemansia interrupta</name>
    <dbReference type="NCBI Taxonomy" id="1126814"/>
    <lineage>
        <taxon>Eukaryota</taxon>
        <taxon>Fungi</taxon>
        <taxon>Fungi incertae sedis</taxon>
        <taxon>Zoopagomycota</taxon>
        <taxon>Kickxellomycotina</taxon>
        <taxon>Kickxellomycetes</taxon>
        <taxon>Kickxellales</taxon>
        <taxon>Kickxellaceae</taxon>
        <taxon>Coemansia</taxon>
    </lineage>
</organism>
<feature type="binding site" evidence="11">
    <location>
        <position position="149"/>
    </location>
    <ligand>
        <name>NAD(+)</name>
        <dbReference type="ChEBI" id="CHEBI:57540"/>
    </ligand>
</feature>
<dbReference type="SUPFAM" id="SSF48179">
    <property type="entry name" value="6-phosphogluconate dehydrogenase C-terminal domain-like"/>
    <property type="match status" value="1"/>
</dbReference>
<dbReference type="GO" id="GO:0006635">
    <property type="term" value="P:fatty acid beta-oxidation"/>
    <property type="evidence" value="ECO:0007669"/>
    <property type="project" value="TreeGrafter"/>
</dbReference>
<dbReference type="InterPro" id="IPR008927">
    <property type="entry name" value="6-PGluconate_DH-like_C_sf"/>
</dbReference>
<dbReference type="SUPFAM" id="SSF51735">
    <property type="entry name" value="NAD(P)-binding Rossmann-fold domains"/>
    <property type="match status" value="1"/>
</dbReference>
<evidence type="ECO:0000259" key="14">
    <source>
        <dbReference type="Pfam" id="PF02737"/>
    </source>
</evidence>
<dbReference type="EMBL" id="JANBUM010000123">
    <property type="protein sequence ID" value="KAJ2784072.1"/>
    <property type="molecule type" value="Genomic_DNA"/>
</dbReference>
<evidence type="ECO:0000313" key="16">
    <source>
        <dbReference type="Proteomes" id="UP001140172"/>
    </source>
</evidence>
<reference evidence="15" key="1">
    <citation type="submission" date="2022-07" db="EMBL/GenBank/DDBJ databases">
        <title>Phylogenomic reconstructions and comparative analyses of Kickxellomycotina fungi.</title>
        <authorList>
            <person name="Reynolds N.K."/>
            <person name="Stajich J.E."/>
            <person name="Barry K."/>
            <person name="Grigoriev I.V."/>
            <person name="Crous P."/>
            <person name="Smith M.E."/>
        </authorList>
    </citation>
    <scope>NUCLEOTIDE SEQUENCE</scope>
    <source>
        <strain evidence="15">BCRC 34489</strain>
    </source>
</reference>
<feature type="binding site" evidence="11">
    <location>
        <begin position="39"/>
        <end position="44"/>
    </location>
    <ligand>
        <name>NAD(+)</name>
        <dbReference type="ChEBI" id="CHEBI:57540"/>
    </ligand>
</feature>
<feature type="binding site" evidence="12">
    <location>
        <position position="78"/>
    </location>
    <ligand>
        <name>CoA</name>
        <dbReference type="ChEBI" id="CHEBI:57287"/>
    </ligand>
</feature>
<feature type="site" description="Important for catalytic activity" evidence="10">
    <location>
        <position position="172"/>
    </location>
</feature>
<dbReference type="InterPro" id="IPR013328">
    <property type="entry name" value="6PGD_dom2"/>
</dbReference>
<name>A0A9W8LLI3_9FUNG</name>
<dbReference type="Proteomes" id="UP001140172">
    <property type="component" value="Unassembled WGS sequence"/>
</dbReference>
<keyword evidence="8" id="KW-0496">Mitochondrion</keyword>
<evidence type="ECO:0000256" key="2">
    <source>
        <dbReference type="ARBA" id="ARBA00005005"/>
    </source>
</evidence>
<evidence type="ECO:0000256" key="10">
    <source>
        <dbReference type="PIRSR" id="PIRSR000105-1"/>
    </source>
</evidence>
<evidence type="ECO:0000256" key="4">
    <source>
        <dbReference type="ARBA" id="ARBA00022832"/>
    </source>
</evidence>
<dbReference type="Gene3D" id="3.40.50.720">
    <property type="entry name" value="NAD(P)-binding Rossmann-like Domain"/>
    <property type="match status" value="1"/>
</dbReference>
<feature type="binding site" evidence="11">
    <location>
        <position position="175"/>
    </location>
    <ligand>
        <name>NAD(+)</name>
        <dbReference type="ChEBI" id="CHEBI:57540"/>
    </ligand>
</feature>
<dbReference type="PANTHER" id="PTHR43561:SF3">
    <property type="entry name" value="HYDROXYACYL-COENZYME A DEHYDROGENASE, MITOCHONDRIAL"/>
    <property type="match status" value="1"/>
</dbReference>
<comment type="similarity">
    <text evidence="3">Belongs to the 3-hydroxyacyl-CoA dehydrogenase family.</text>
</comment>
<feature type="binding site" evidence="11">
    <location>
        <position position="122"/>
    </location>
    <ligand>
        <name>NAD(+)</name>
        <dbReference type="ChEBI" id="CHEBI:57540"/>
    </ligand>
</feature>
<evidence type="ECO:0008006" key="17">
    <source>
        <dbReference type="Google" id="ProtNLM"/>
    </source>
</evidence>
<evidence type="ECO:0000256" key="1">
    <source>
        <dbReference type="ARBA" id="ARBA00004305"/>
    </source>
</evidence>
<evidence type="ECO:0000313" key="15">
    <source>
        <dbReference type="EMBL" id="KAJ2784072.1"/>
    </source>
</evidence>
<dbReference type="GO" id="GO:0070403">
    <property type="term" value="F:NAD+ binding"/>
    <property type="evidence" value="ECO:0007669"/>
    <property type="project" value="InterPro"/>
</dbReference>
<dbReference type="Pfam" id="PF02737">
    <property type="entry name" value="3HCDH_N"/>
    <property type="match status" value="1"/>
</dbReference>
<evidence type="ECO:0000259" key="13">
    <source>
        <dbReference type="Pfam" id="PF00725"/>
    </source>
</evidence>
<proteinExistence type="inferred from homology"/>
<dbReference type="InterPro" id="IPR006176">
    <property type="entry name" value="3-OHacyl-CoA_DH_NAD-bd"/>
</dbReference>
<gene>
    <name evidence="15" type="ORF">GGI15_002363</name>
</gene>
<dbReference type="GO" id="GO:0005759">
    <property type="term" value="C:mitochondrial matrix"/>
    <property type="evidence" value="ECO:0007669"/>
    <property type="project" value="UniProtKB-SubCell"/>
</dbReference>
<dbReference type="AlphaFoldDB" id="A0A9W8LLI3"/>
<feature type="binding site" evidence="11">
    <location>
        <position position="62"/>
    </location>
    <ligand>
        <name>NAD(+)</name>
        <dbReference type="ChEBI" id="CHEBI:57540"/>
    </ligand>
</feature>
<feature type="domain" description="3-hydroxyacyl-CoA dehydrogenase C-terminal" evidence="13">
    <location>
        <begin position="218"/>
        <end position="318"/>
    </location>
</feature>
<dbReference type="InterPro" id="IPR006108">
    <property type="entry name" value="3HC_DH_C"/>
</dbReference>
<evidence type="ECO:0000256" key="6">
    <source>
        <dbReference type="ARBA" id="ARBA00023027"/>
    </source>
</evidence>
<evidence type="ECO:0000256" key="12">
    <source>
        <dbReference type="PIRSR" id="PIRSR000105-3"/>
    </source>
</evidence>
<dbReference type="PANTHER" id="PTHR43561">
    <property type="match status" value="1"/>
</dbReference>
<comment type="caution">
    <text evidence="15">The sequence shown here is derived from an EMBL/GenBank/DDBJ whole genome shotgun (WGS) entry which is preliminary data.</text>
</comment>
<evidence type="ECO:0000256" key="5">
    <source>
        <dbReference type="ARBA" id="ARBA00023002"/>
    </source>
</evidence>
<dbReference type="FunFam" id="3.40.50.720:FF:000009">
    <property type="entry name" value="Fatty oxidation complex, alpha subunit"/>
    <property type="match status" value="1"/>
</dbReference>
<feature type="binding site" evidence="11">
    <location>
        <position position="310"/>
    </location>
    <ligand>
        <name>NAD(+)</name>
        <dbReference type="ChEBI" id="CHEBI:57540"/>
    </ligand>
</feature>
<keyword evidence="16" id="KW-1185">Reference proteome</keyword>
<dbReference type="InterPro" id="IPR036291">
    <property type="entry name" value="NAD(P)-bd_dom_sf"/>
</dbReference>
<feature type="binding site" evidence="12">
    <location>
        <position position="149"/>
    </location>
    <ligand>
        <name>CoA</name>
        <dbReference type="ChEBI" id="CHEBI:57287"/>
    </ligand>
</feature>
<keyword evidence="5" id="KW-0560">Oxidoreductase</keyword>
<comment type="pathway">
    <text evidence="2">Lipid metabolism; fatty acid beta-oxidation.</text>
</comment>
<sequence>MSLSSAVRRQQQVLSHLQGEQKAAKPDPKAHIRQIAVCGAGIMGGGIAQVAALAGYSVVLWDITAKDIEQGLSAVRKSLSRAAKKQGAPDGWAQQILDRISTTTDKLEACANADLVIEAIVENLSIKQDLFDSLDGVAKPECIFATNTSSLLVADVLSKVSKERKERSVALHFFNPVVMMKLVEIAYMDGVDKTLLELLKSWVYDIGKVPVLCRDTPGFIVNRLLVPYNSEARMLVERGDATIEDVDTAMKLGAGYPMGPFELMDMTGLDTGYHIMKGWYENAPGLKGDPRFKVTPQMEEMLKDGHLGRKTGQGYYKYR</sequence>
<keyword evidence="7" id="KW-0443">Lipid metabolism</keyword>
<protein>
    <recommendedName>
        <fullName evidence="17">3-hydroxyacyl-CoA dehydrogenase</fullName>
    </recommendedName>
</protein>
<keyword evidence="4" id="KW-0276">Fatty acid metabolism</keyword>
<dbReference type="InterPro" id="IPR052242">
    <property type="entry name" value="Mito_3-hydroxyacyl-CoA_DH"/>
</dbReference>
<evidence type="ECO:0000256" key="11">
    <source>
        <dbReference type="PIRSR" id="PIRSR000105-2"/>
    </source>
</evidence>
<dbReference type="Gene3D" id="1.10.1040.10">
    <property type="entry name" value="N-(1-d-carboxylethyl)-l-norvaline Dehydrogenase, domain 2"/>
    <property type="match status" value="1"/>
</dbReference>
<feature type="binding site" evidence="11">
    <location>
        <position position="127"/>
    </location>
    <ligand>
        <name>NAD(+)</name>
        <dbReference type="ChEBI" id="CHEBI:57540"/>
    </ligand>
</feature>
<dbReference type="InterPro" id="IPR022694">
    <property type="entry name" value="3-OHacyl-CoA_DH"/>
</dbReference>